<keyword evidence="4" id="KW-0620">Polyamine biosynthesis</keyword>
<dbReference type="InParanoid" id="F0YQH8"/>
<evidence type="ECO:0000256" key="5">
    <source>
        <dbReference type="SAM" id="MobiDB-lite"/>
    </source>
</evidence>
<dbReference type="Pfam" id="PF17284">
    <property type="entry name" value="Spermine_synt_N"/>
    <property type="match status" value="1"/>
</dbReference>
<proteinExistence type="inferred from homology"/>
<gene>
    <name evidence="9" type="ORF">AURANDRAFT_68704</name>
</gene>
<dbReference type="PROSITE" id="PS00018">
    <property type="entry name" value="EF_HAND_1"/>
    <property type="match status" value="1"/>
</dbReference>
<dbReference type="InterPro" id="IPR002048">
    <property type="entry name" value="EF_hand_dom"/>
</dbReference>
<evidence type="ECO:0000313" key="10">
    <source>
        <dbReference type="Proteomes" id="UP000002729"/>
    </source>
</evidence>
<sequence>SAVIGKYLNSTATAFFALWVWVGFGTIFGMVSQKWTFVRSVYFSVAAMSTAGLQAPNTLGDGDMDDSVAWFVSIFCVFGIPIFGVAVGSGANLVLGYILEAKPIKQVPLTKDDFDNVKDLIASDHVLDFGEFVILELIRQGNVDMETVEGLRDAFEKIDVNGDGTLDRAEVHRYHKATTLRYRYAAYLAKSRGLSRTFALESALELDIEYLVLKAKKLGWLVPVPAAEDKPFEVLIDALDSPDKPDKPDKPASPASRVTPQDNAREMLSSWFRGGGARRAFATHSGADDAAVAQFRLKYAVTALRERVVTEFQTLEVYATSDVGNLLVIDGDAQLSEADEAHYHEMLAHVAVAAAASRAPDAELDALVVGGGDLGCARELLRHDRVSSVTVVDIDAQVGAICDRWFATLGPKAVRGDGRLEVVVGDGCRWLEAAGARRFDVIIVDATDQDDGEATTASHPLYTRRFNELGRDALTNDGVFVRNFTSLAPYPLDHARRNAAAVCDAFDKVRPFCWFQPCFRSGHYSALLCARRWGDVVEDTRWAAPPGACAYYSPEVAKAAFVLPPGVRARLGALEPRIEGALPLRASIVAPGDVRPELLRAASAAG</sequence>
<feature type="non-terminal residue" evidence="9">
    <location>
        <position position="1"/>
    </location>
</feature>
<dbReference type="SUPFAM" id="SSF81324">
    <property type="entry name" value="Voltage-gated potassium channels"/>
    <property type="match status" value="1"/>
</dbReference>
<dbReference type="Pfam" id="PF01564">
    <property type="entry name" value="Spermine_synth"/>
    <property type="match status" value="1"/>
</dbReference>
<evidence type="ECO:0000256" key="2">
    <source>
        <dbReference type="ARBA" id="ARBA00022679"/>
    </source>
</evidence>
<dbReference type="KEGG" id="aaf:AURANDRAFT_68704"/>
<keyword evidence="6" id="KW-0472">Membrane</keyword>
<dbReference type="InterPro" id="IPR001045">
    <property type="entry name" value="Spermi_synthase"/>
</dbReference>
<evidence type="ECO:0000256" key="3">
    <source>
        <dbReference type="ARBA" id="ARBA00022837"/>
    </source>
</evidence>
<dbReference type="SUPFAM" id="SSF47473">
    <property type="entry name" value="EF-hand"/>
    <property type="match status" value="1"/>
</dbReference>
<organism evidence="10">
    <name type="scientific">Aureococcus anophagefferens</name>
    <name type="common">Harmful bloom alga</name>
    <dbReference type="NCBI Taxonomy" id="44056"/>
    <lineage>
        <taxon>Eukaryota</taxon>
        <taxon>Sar</taxon>
        <taxon>Stramenopiles</taxon>
        <taxon>Ochrophyta</taxon>
        <taxon>Pelagophyceae</taxon>
        <taxon>Pelagomonadales</taxon>
        <taxon>Pelagomonadaceae</taxon>
        <taxon>Aureococcus</taxon>
    </lineage>
</organism>
<keyword evidence="3" id="KW-0106">Calcium</keyword>
<dbReference type="Gene3D" id="3.40.50.150">
    <property type="entry name" value="Vaccinia Virus protein VP39"/>
    <property type="match status" value="1"/>
</dbReference>
<dbReference type="PANTHER" id="PTHR11558:SF11">
    <property type="entry name" value="SPERMIDINE SYNTHASE"/>
    <property type="match status" value="1"/>
</dbReference>
<evidence type="ECO:0000256" key="1">
    <source>
        <dbReference type="ARBA" id="ARBA00007867"/>
    </source>
</evidence>
<keyword evidence="6" id="KW-0812">Transmembrane</keyword>
<feature type="domain" description="EF-hand" evidence="7">
    <location>
        <begin position="146"/>
        <end position="181"/>
    </location>
</feature>
<dbReference type="InterPro" id="IPR030374">
    <property type="entry name" value="PABS"/>
</dbReference>
<dbReference type="GeneID" id="20226968"/>
<reference evidence="9 10" key="1">
    <citation type="journal article" date="2011" name="Proc. Natl. Acad. Sci. U.S.A.">
        <title>Niche of harmful alga Aureococcus anophagefferens revealed through ecogenomics.</title>
        <authorList>
            <person name="Gobler C.J."/>
            <person name="Berry D.L."/>
            <person name="Dyhrman S.T."/>
            <person name="Wilhelm S.W."/>
            <person name="Salamov A."/>
            <person name="Lobanov A.V."/>
            <person name="Zhang Y."/>
            <person name="Collier J.L."/>
            <person name="Wurch L.L."/>
            <person name="Kustka A.B."/>
            <person name="Dill B.D."/>
            <person name="Shah M."/>
            <person name="VerBerkmoes N.C."/>
            <person name="Kuo A."/>
            <person name="Terry A."/>
            <person name="Pangilinan J."/>
            <person name="Lindquist E.A."/>
            <person name="Lucas S."/>
            <person name="Paulsen I.T."/>
            <person name="Hattenrath-Lehmann T.K."/>
            <person name="Talmage S.C."/>
            <person name="Walker E.A."/>
            <person name="Koch F."/>
            <person name="Burson A.M."/>
            <person name="Marcoval M.A."/>
            <person name="Tang Y.Z."/>
            <person name="Lecleir G.R."/>
            <person name="Coyne K.J."/>
            <person name="Berg G.M."/>
            <person name="Bertrand E.M."/>
            <person name="Saito M.A."/>
            <person name="Gladyshev V.N."/>
            <person name="Grigoriev I.V."/>
        </authorList>
    </citation>
    <scope>NUCLEOTIDE SEQUENCE [LARGE SCALE GENOMIC DNA]</scope>
    <source>
        <strain evidence="10">CCMP 1984</strain>
    </source>
</reference>
<feature type="domain" description="PABS" evidence="8">
    <location>
        <begin position="289"/>
        <end position="531"/>
    </location>
</feature>
<dbReference type="Gene3D" id="1.10.287.70">
    <property type="match status" value="1"/>
</dbReference>
<dbReference type="InterPro" id="IPR037163">
    <property type="entry name" value="Spermidine_synt_N_sf"/>
</dbReference>
<dbReference type="InterPro" id="IPR035246">
    <property type="entry name" value="Spermidine_synt_N"/>
</dbReference>
<dbReference type="InterPro" id="IPR018247">
    <property type="entry name" value="EF_Hand_1_Ca_BS"/>
</dbReference>
<dbReference type="PANTHER" id="PTHR11558">
    <property type="entry name" value="SPERMIDINE/SPERMINE SYNTHASE"/>
    <property type="match status" value="1"/>
</dbReference>
<dbReference type="EMBL" id="GL833397">
    <property type="protein sequence ID" value="EGB02632.1"/>
    <property type="molecule type" value="Genomic_DNA"/>
</dbReference>
<dbReference type="Gene3D" id="2.30.140.10">
    <property type="entry name" value="Spermidine synthase, tetramerisation domain"/>
    <property type="match status" value="1"/>
</dbReference>
<dbReference type="InterPro" id="IPR029063">
    <property type="entry name" value="SAM-dependent_MTases_sf"/>
</dbReference>
<dbReference type="RefSeq" id="XP_009042669.1">
    <property type="nucleotide sequence ID" value="XM_009044421.1"/>
</dbReference>
<comment type="similarity">
    <text evidence="1">Belongs to the spermidine/spermine synthase family.</text>
</comment>
<dbReference type="SUPFAM" id="SSF53335">
    <property type="entry name" value="S-adenosyl-L-methionine-dependent methyltransferases"/>
    <property type="match status" value="1"/>
</dbReference>
<keyword evidence="6" id="KW-1133">Transmembrane helix</keyword>
<dbReference type="InterPro" id="IPR011992">
    <property type="entry name" value="EF-hand-dom_pair"/>
</dbReference>
<accession>F0YQH8</accession>
<dbReference type="NCBIfam" id="NF037959">
    <property type="entry name" value="MFS_SpdSyn"/>
    <property type="match status" value="1"/>
</dbReference>
<evidence type="ECO:0000259" key="8">
    <source>
        <dbReference type="PROSITE" id="PS51006"/>
    </source>
</evidence>
<dbReference type="PROSITE" id="PS51006">
    <property type="entry name" value="PABS_2"/>
    <property type="match status" value="1"/>
</dbReference>
<evidence type="ECO:0000256" key="4">
    <source>
        <dbReference type="PROSITE-ProRule" id="PRU00354"/>
    </source>
</evidence>
<keyword evidence="2 4" id="KW-0808">Transferase</keyword>
<protein>
    <submittedName>
        <fullName evidence="9">Uncharacterized protein</fullName>
    </submittedName>
</protein>
<keyword evidence="10" id="KW-1185">Reference proteome</keyword>
<dbReference type="eggNOG" id="KOG1562">
    <property type="taxonomic scope" value="Eukaryota"/>
</dbReference>
<dbReference type="GO" id="GO:0016740">
    <property type="term" value="F:transferase activity"/>
    <property type="evidence" value="ECO:0007669"/>
    <property type="project" value="UniProtKB-UniRule"/>
</dbReference>
<feature type="transmembrane region" description="Helical" evidence="6">
    <location>
        <begin position="12"/>
        <end position="30"/>
    </location>
</feature>
<feature type="region of interest" description="Disordered" evidence="5">
    <location>
        <begin position="238"/>
        <end position="260"/>
    </location>
</feature>
<dbReference type="Proteomes" id="UP000002729">
    <property type="component" value="Unassembled WGS sequence"/>
</dbReference>
<dbReference type="GO" id="GO:0005509">
    <property type="term" value="F:calcium ion binding"/>
    <property type="evidence" value="ECO:0007669"/>
    <property type="project" value="InterPro"/>
</dbReference>
<evidence type="ECO:0000259" key="7">
    <source>
        <dbReference type="PROSITE" id="PS50222"/>
    </source>
</evidence>
<name>F0YQH8_AURAN</name>
<dbReference type="Gene3D" id="1.10.238.10">
    <property type="entry name" value="EF-hand"/>
    <property type="match status" value="1"/>
</dbReference>
<dbReference type="AlphaFoldDB" id="F0YQH8"/>
<dbReference type="PROSITE" id="PS50222">
    <property type="entry name" value="EF_HAND_2"/>
    <property type="match status" value="1"/>
</dbReference>
<feature type="transmembrane region" description="Helical" evidence="6">
    <location>
        <begin position="68"/>
        <end position="95"/>
    </location>
</feature>
<evidence type="ECO:0000313" key="9">
    <source>
        <dbReference type="EMBL" id="EGB02632.1"/>
    </source>
</evidence>
<feature type="active site" description="Proton acceptor" evidence="4">
    <location>
        <position position="445"/>
    </location>
</feature>
<feature type="compositionally biased region" description="Basic and acidic residues" evidence="5">
    <location>
        <begin position="241"/>
        <end position="250"/>
    </location>
</feature>
<evidence type="ECO:0000256" key="6">
    <source>
        <dbReference type="SAM" id="Phobius"/>
    </source>
</evidence>
<dbReference type="HAMAP" id="MF_00198">
    <property type="entry name" value="Spermidine_synth"/>
    <property type="match status" value="1"/>
</dbReference>
<dbReference type="GO" id="GO:0006596">
    <property type="term" value="P:polyamine biosynthetic process"/>
    <property type="evidence" value="ECO:0007669"/>
    <property type="project" value="UniProtKB-UniRule"/>
</dbReference>
<dbReference type="OrthoDB" id="43021at2759"/>
<dbReference type="CDD" id="cd02440">
    <property type="entry name" value="AdoMet_MTases"/>
    <property type="match status" value="1"/>
</dbReference>